<evidence type="ECO:0000313" key="3">
    <source>
        <dbReference type="Proteomes" id="UP000325182"/>
    </source>
</evidence>
<dbReference type="Proteomes" id="UP000325182">
    <property type="component" value="Unassembled WGS sequence"/>
</dbReference>
<proteinExistence type="predicted"/>
<organism evidence="2 3">
    <name type="scientific">Rossellomorea vietnamensis</name>
    <dbReference type="NCBI Taxonomy" id="218284"/>
    <lineage>
        <taxon>Bacteria</taxon>
        <taxon>Bacillati</taxon>
        <taxon>Bacillota</taxon>
        <taxon>Bacilli</taxon>
        <taxon>Bacillales</taxon>
        <taxon>Bacillaceae</taxon>
        <taxon>Rossellomorea</taxon>
    </lineage>
</organism>
<dbReference type="InterPro" id="IPR011009">
    <property type="entry name" value="Kinase-like_dom_sf"/>
</dbReference>
<accession>A0A5D4MCA2</accession>
<dbReference type="InterPro" id="IPR002575">
    <property type="entry name" value="Aminoglycoside_PTrfase"/>
</dbReference>
<dbReference type="SUPFAM" id="SSF56112">
    <property type="entry name" value="Protein kinase-like (PK-like)"/>
    <property type="match status" value="1"/>
</dbReference>
<sequence length="249" mass="29102">MNEQLVYEIEKIVGDIEEIMLLEEQGCTSEVRKLVTGKGAFILKSSFQPKYQEWLKSEAEVLKNNQLLPMPRYHGYFEEQGSHLLMSYEKGITLRQALEMAGSREEEMQLIQSFGRFLQELHEMIIPNYQENWLEVQLNRAEQYLKKGEADGSMELLEFLKKTKPSPVKQTLIHGDSTTDNVLVRNGKVFLFIDVAGMTVGDPRYDEALAIGRLRGREDYLKAFYKGYSRYKITDDEYHYFDEGLYEFF</sequence>
<dbReference type="GO" id="GO:0016740">
    <property type="term" value="F:transferase activity"/>
    <property type="evidence" value="ECO:0007669"/>
    <property type="project" value="UniProtKB-KW"/>
</dbReference>
<dbReference type="RefSeq" id="WP_148953861.1">
    <property type="nucleotide sequence ID" value="NZ_VTEG01000006.1"/>
</dbReference>
<feature type="domain" description="Aminoglycoside phosphotransferase" evidence="1">
    <location>
        <begin position="26"/>
        <end position="232"/>
    </location>
</feature>
<name>A0A5D4MCA2_9BACI</name>
<dbReference type="InterPro" id="IPR051678">
    <property type="entry name" value="AGP_Transferase"/>
</dbReference>
<gene>
    <name evidence="2" type="ORF">FZC84_10860</name>
</gene>
<evidence type="ECO:0000259" key="1">
    <source>
        <dbReference type="Pfam" id="PF01636"/>
    </source>
</evidence>
<dbReference type="AlphaFoldDB" id="A0A5D4MCA2"/>
<evidence type="ECO:0000313" key="2">
    <source>
        <dbReference type="EMBL" id="TYR99251.1"/>
    </source>
</evidence>
<reference evidence="2 3" key="1">
    <citation type="submission" date="2019-08" db="EMBL/GenBank/DDBJ databases">
        <title>Bacillus genomes from the desert of Cuatro Cienegas, Coahuila.</title>
        <authorList>
            <person name="Olmedo-Alvarez G."/>
        </authorList>
    </citation>
    <scope>NUCLEOTIDE SEQUENCE [LARGE SCALE GENOMIC DNA]</scope>
    <source>
        <strain evidence="2 3">CH128b_4D</strain>
    </source>
</reference>
<dbReference type="Pfam" id="PF01636">
    <property type="entry name" value="APH"/>
    <property type="match status" value="1"/>
</dbReference>
<dbReference type="Gene3D" id="3.90.1200.10">
    <property type="match status" value="1"/>
</dbReference>
<comment type="caution">
    <text evidence="2">The sequence shown here is derived from an EMBL/GenBank/DDBJ whole genome shotgun (WGS) entry which is preliminary data.</text>
</comment>
<keyword evidence="2" id="KW-0808">Transferase</keyword>
<dbReference type="PANTHER" id="PTHR21310">
    <property type="entry name" value="AMINOGLYCOSIDE PHOSPHOTRANSFERASE-RELATED-RELATED"/>
    <property type="match status" value="1"/>
</dbReference>
<protein>
    <submittedName>
        <fullName evidence="2">Aminoglycoside phosphotransferase family protein</fullName>
    </submittedName>
</protein>
<dbReference type="EMBL" id="VTEG01000006">
    <property type="protein sequence ID" value="TYR99251.1"/>
    <property type="molecule type" value="Genomic_DNA"/>
</dbReference>